<reference evidence="2" key="1">
    <citation type="submission" date="2021-07" db="EMBL/GenBank/DDBJ databases">
        <title>Draft genome of Mortierella alpina, strain LL118, isolated from an aspen leaf litter sample.</title>
        <authorList>
            <person name="Yang S."/>
            <person name="Vinatzer B.A."/>
        </authorList>
    </citation>
    <scope>NUCLEOTIDE SEQUENCE</scope>
    <source>
        <strain evidence="2">LL118</strain>
    </source>
</reference>
<comment type="caution">
    <text evidence="2">The sequence shown here is derived from an EMBL/GenBank/DDBJ whole genome shotgun (WGS) entry which is preliminary data.</text>
</comment>
<name>A0A9P7ZY96_MORAP</name>
<gene>
    <name evidence="2" type="ORF">KVV02_002744</name>
</gene>
<protein>
    <submittedName>
        <fullName evidence="2">Uncharacterized protein</fullName>
    </submittedName>
</protein>
<feature type="transmembrane region" description="Helical" evidence="1">
    <location>
        <begin position="120"/>
        <end position="140"/>
    </location>
</feature>
<keyword evidence="1" id="KW-0812">Transmembrane</keyword>
<feature type="transmembrane region" description="Helical" evidence="1">
    <location>
        <begin position="31"/>
        <end position="55"/>
    </location>
</feature>
<evidence type="ECO:0000313" key="3">
    <source>
        <dbReference type="Proteomes" id="UP000717515"/>
    </source>
</evidence>
<feature type="transmembrane region" description="Helical" evidence="1">
    <location>
        <begin position="84"/>
        <end position="108"/>
    </location>
</feature>
<feature type="transmembrane region" description="Helical" evidence="1">
    <location>
        <begin position="275"/>
        <end position="300"/>
    </location>
</feature>
<feature type="transmembrane region" description="Helical" evidence="1">
    <location>
        <begin position="212"/>
        <end position="237"/>
    </location>
</feature>
<feature type="transmembrane region" description="Helical" evidence="1">
    <location>
        <begin position="320"/>
        <end position="341"/>
    </location>
</feature>
<evidence type="ECO:0000313" key="2">
    <source>
        <dbReference type="EMBL" id="KAG9319441.1"/>
    </source>
</evidence>
<sequence length="588" mass="66704">MAAIAGNNTSFEELRLCDWERSVANCKDPGFIKATLIVCAILHLFAGAFGVWVLWYRNGGFKASIVTNLYVMQMNNIRPRPIDCIAFFTTVACFVKVLVTVIIVLDVMPLWIRVILQQGYWWMALSITSATYMVGTLYALPVTERQGLFAVYRPQEIDPSNLRPPIYVLYPTPNQRDVFLLIGLTIPILCIIVPGVISAALEVSGQLEAARILVSVQYTVFGVQEWVWSLIVFYYGLKFTIVLRAHITATEARDKIPPKPFGYGDLKSGSSSARYLLIMVRITVTGRGAILLLGGTVAYIRAWEGGDYLRPDNEHWAHVMAVLWTCAIPFAYCAQLTLTAVHCSRSRVQIIHDPGNGVLIPQVMNDQDTLDMPTLHSDTNHLGSRSETWLDQALTQLAKAPQPGEEFMVPSIYLSDTQSETDVDVDDEYLRKRVARSTFLSSSMVVLAMDGVIPSAAISSRSSLRANEPATDMQEFRLLQMQHQSSQRRIRTLRTHRQQRPSTEDQVIRVLQRQLRDANQNLERLQAFYHQLHPMPGHQPNERRARMDPAEIMHQLHLRNNMSVLQQQVKFTLRQLDHRIKDCQQRTD</sequence>
<dbReference type="Proteomes" id="UP000717515">
    <property type="component" value="Unassembled WGS sequence"/>
</dbReference>
<keyword evidence="1" id="KW-1133">Transmembrane helix</keyword>
<keyword evidence="1" id="KW-0472">Membrane</keyword>
<proteinExistence type="predicted"/>
<dbReference type="AlphaFoldDB" id="A0A9P7ZY96"/>
<accession>A0A9P7ZY96</accession>
<organism evidence="2 3">
    <name type="scientific">Mortierella alpina</name>
    <name type="common">Oleaginous fungus</name>
    <name type="synonym">Mortierella renispora</name>
    <dbReference type="NCBI Taxonomy" id="64518"/>
    <lineage>
        <taxon>Eukaryota</taxon>
        <taxon>Fungi</taxon>
        <taxon>Fungi incertae sedis</taxon>
        <taxon>Mucoromycota</taxon>
        <taxon>Mortierellomycotina</taxon>
        <taxon>Mortierellomycetes</taxon>
        <taxon>Mortierellales</taxon>
        <taxon>Mortierellaceae</taxon>
        <taxon>Mortierella</taxon>
    </lineage>
</organism>
<dbReference type="EMBL" id="JAIFTL010000453">
    <property type="protein sequence ID" value="KAG9319441.1"/>
    <property type="molecule type" value="Genomic_DNA"/>
</dbReference>
<evidence type="ECO:0000256" key="1">
    <source>
        <dbReference type="SAM" id="Phobius"/>
    </source>
</evidence>
<feature type="transmembrane region" description="Helical" evidence="1">
    <location>
        <begin position="178"/>
        <end position="200"/>
    </location>
</feature>